<sequence>MEKRICSRNILFLRSPFSSNLLKTRRNPLVDHCRRSPLTVVARRLLMLLLASPCICCPINRLYCHRLQHQHQQGHPKAASLKTVPLLFPELCAKFFDGNSASVNLIYATSKTPSGQGSSSFHVAPLKLMDAPSINIDEDNYFSNHTSEHFTQPPPSANSPFAASPSGNPNKRAKPSTLDLELLVPHLIHLYVPCQKLLLLLMI</sequence>
<feature type="compositionally biased region" description="Low complexity" evidence="1">
    <location>
        <begin position="158"/>
        <end position="170"/>
    </location>
</feature>
<evidence type="ECO:0000313" key="2">
    <source>
        <dbReference type="EMBL" id="CAI9275965.1"/>
    </source>
</evidence>
<evidence type="ECO:0000313" key="3">
    <source>
        <dbReference type="Proteomes" id="UP001177003"/>
    </source>
</evidence>
<accession>A0AA36DYM9</accession>
<name>A0AA36DYM9_LACSI</name>
<dbReference type="EMBL" id="OX465079">
    <property type="protein sequence ID" value="CAI9275965.1"/>
    <property type="molecule type" value="Genomic_DNA"/>
</dbReference>
<reference evidence="2" key="1">
    <citation type="submission" date="2023-04" db="EMBL/GenBank/DDBJ databases">
        <authorList>
            <person name="Vijverberg K."/>
            <person name="Xiong W."/>
            <person name="Schranz E."/>
        </authorList>
    </citation>
    <scope>NUCLEOTIDE SEQUENCE</scope>
</reference>
<protein>
    <submittedName>
        <fullName evidence="2">Uncharacterized protein</fullName>
    </submittedName>
</protein>
<organism evidence="2 3">
    <name type="scientific">Lactuca saligna</name>
    <name type="common">Willowleaf lettuce</name>
    <dbReference type="NCBI Taxonomy" id="75948"/>
    <lineage>
        <taxon>Eukaryota</taxon>
        <taxon>Viridiplantae</taxon>
        <taxon>Streptophyta</taxon>
        <taxon>Embryophyta</taxon>
        <taxon>Tracheophyta</taxon>
        <taxon>Spermatophyta</taxon>
        <taxon>Magnoliopsida</taxon>
        <taxon>eudicotyledons</taxon>
        <taxon>Gunneridae</taxon>
        <taxon>Pentapetalae</taxon>
        <taxon>asterids</taxon>
        <taxon>campanulids</taxon>
        <taxon>Asterales</taxon>
        <taxon>Asteraceae</taxon>
        <taxon>Cichorioideae</taxon>
        <taxon>Cichorieae</taxon>
        <taxon>Lactucinae</taxon>
        <taxon>Lactuca</taxon>
    </lineage>
</organism>
<proteinExistence type="predicted"/>
<feature type="region of interest" description="Disordered" evidence="1">
    <location>
        <begin position="145"/>
        <end position="174"/>
    </location>
</feature>
<dbReference type="AlphaFoldDB" id="A0AA36DYM9"/>
<keyword evidence="3" id="KW-1185">Reference proteome</keyword>
<evidence type="ECO:0000256" key="1">
    <source>
        <dbReference type="SAM" id="MobiDB-lite"/>
    </source>
</evidence>
<dbReference type="Proteomes" id="UP001177003">
    <property type="component" value="Chromosome 3"/>
</dbReference>
<gene>
    <name evidence="2" type="ORF">LSALG_LOCUS15980</name>
</gene>